<keyword evidence="8" id="KW-1185">Reference proteome</keyword>
<evidence type="ECO:0000256" key="3">
    <source>
        <dbReference type="ARBA" id="ARBA00023242"/>
    </source>
</evidence>
<reference evidence="7 8" key="1">
    <citation type="journal article" date="2015" name="Sci. Rep.">
        <title>Genome of the facultative scuticociliatosis pathogen Pseudocohnilembus persalinus provides insight into its virulence through horizontal gene transfer.</title>
        <authorList>
            <person name="Xiong J."/>
            <person name="Wang G."/>
            <person name="Cheng J."/>
            <person name="Tian M."/>
            <person name="Pan X."/>
            <person name="Warren A."/>
            <person name="Jiang C."/>
            <person name="Yuan D."/>
            <person name="Miao W."/>
        </authorList>
    </citation>
    <scope>NUCLEOTIDE SEQUENCE [LARGE SCALE GENOMIC DNA]</scope>
    <source>
        <strain evidence="7">36N120E</strain>
    </source>
</reference>
<feature type="compositionally biased region" description="Low complexity" evidence="5">
    <location>
        <begin position="358"/>
        <end position="368"/>
    </location>
</feature>
<evidence type="ECO:0000256" key="2">
    <source>
        <dbReference type="ARBA" id="ARBA00023163"/>
    </source>
</evidence>
<keyword evidence="3 4" id="KW-0539">Nucleus</keyword>
<dbReference type="CDD" id="cd16910">
    <property type="entry name" value="YEATS_TFIID14_like"/>
    <property type="match status" value="1"/>
</dbReference>
<comment type="caution">
    <text evidence="7">The sequence shown here is derived from an EMBL/GenBank/DDBJ whole genome shotgun (WGS) entry which is preliminary data.</text>
</comment>
<protein>
    <recommendedName>
        <fullName evidence="6">YEATS domain-containing protein</fullName>
    </recommendedName>
</protein>
<dbReference type="InterPro" id="IPR055129">
    <property type="entry name" value="YEATS_dom"/>
</dbReference>
<dbReference type="OrthoDB" id="16041at2759"/>
<comment type="subcellular location">
    <subcellularLocation>
        <location evidence="4">Nucleus</location>
    </subcellularLocation>
</comment>
<evidence type="ECO:0000256" key="1">
    <source>
        <dbReference type="ARBA" id="ARBA00023015"/>
    </source>
</evidence>
<dbReference type="Pfam" id="PF03366">
    <property type="entry name" value="YEATS"/>
    <property type="match status" value="1"/>
</dbReference>
<name>A0A0V0Q8C7_PSEPJ</name>
<keyword evidence="1" id="KW-0805">Transcription regulation</keyword>
<proteinExistence type="predicted"/>
<feature type="compositionally biased region" description="Low complexity" evidence="5">
    <location>
        <begin position="397"/>
        <end position="412"/>
    </location>
</feature>
<dbReference type="GO" id="GO:0005634">
    <property type="term" value="C:nucleus"/>
    <property type="evidence" value="ECO:0007669"/>
    <property type="project" value="UniProtKB-SubCell"/>
</dbReference>
<evidence type="ECO:0000256" key="4">
    <source>
        <dbReference type="PROSITE-ProRule" id="PRU00376"/>
    </source>
</evidence>
<organism evidence="7 8">
    <name type="scientific">Pseudocohnilembus persalinus</name>
    <name type="common">Ciliate</name>
    <dbReference type="NCBI Taxonomy" id="266149"/>
    <lineage>
        <taxon>Eukaryota</taxon>
        <taxon>Sar</taxon>
        <taxon>Alveolata</taxon>
        <taxon>Ciliophora</taxon>
        <taxon>Intramacronucleata</taxon>
        <taxon>Oligohymenophorea</taxon>
        <taxon>Scuticociliatia</taxon>
        <taxon>Philasterida</taxon>
        <taxon>Pseudocohnilembidae</taxon>
        <taxon>Pseudocohnilembus</taxon>
    </lineage>
</organism>
<sequence length="412" mass="48757">MEVEEGKVNIEEKEEQKSEQIENKEADQSEVQINQENDNKPKVILKSQNKNQIKGLNKQQIENEYPDSITVPIFYGTISFYLGKKQTEDFTHKWMFFMRGLHNQDLSNVIDKLQIYLHESFPDREKNLLQPPYEFYEKGWGGFDILIRIHFKPPYNKEPLELTHKLQLFHQNTSQPQNSKKPVMAENYEEVVFVNPSTEFYKAAQKCTTKKGAVITCRSEGGKTQHEEQKEAKEKMEYFSHFTVFNTEDHRQKLDDALKVVKMEVERLQQCILEEDKILETLQNKINDVHVKGIIEQQQKQQQQQMRHHSMQSQQQSNINQLQQQQMGHQQNQRIPMPVQQQNPPQQGHPRIQDPHYQQNQQQQQQQQPVPIVNGSNQHITQQIQHAQQPLSQNSMNYQQQIPPQQNQQNYQ</sequence>
<evidence type="ECO:0000256" key="5">
    <source>
        <dbReference type="SAM" id="MobiDB-lite"/>
    </source>
</evidence>
<dbReference type="PANTHER" id="PTHR47573">
    <property type="entry name" value="PROTEIN AF-9 HOMOLOG"/>
    <property type="match status" value="1"/>
</dbReference>
<dbReference type="PANTHER" id="PTHR47573:SF1">
    <property type="entry name" value="PROTEIN AF-9 HOMOLOG"/>
    <property type="match status" value="1"/>
</dbReference>
<dbReference type="InterPro" id="IPR005033">
    <property type="entry name" value="YEATS"/>
</dbReference>
<dbReference type="Proteomes" id="UP000054937">
    <property type="component" value="Unassembled WGS sequence"/>
</dbReference>
<keyword evidence="2" id="KW-0804">Transcription</keyword>
<dbReference type="InterPro" id="IPR038704">
    <property type="entry name" value="YEAST_sf"/>
</dbReference>
<dbReference type="EMBL" id="LDAU01000243">
    <property type="protein sequence ID" value="KRW98492.1"/>
    <property type="molecule type" value="Genomic_DNA"/>
</dbReference>
<dbReference type="InParanoid" id="A0A0V0Q8C7"/>
<feature type="compositionally biased region" description="Low complexity" evidence="5">
    <location>
        <begin position="378"/>
        <end position="389"/>
    </location>
</feature>
<dbReference type="GO" id="GO:0006355">
    <property type="term" value="P:regulation of DNA-templated transcription"/>
    <property type="evidence" value="ECO:0007669"/>
    <property type="project" value="InterPro"/>
</dbReference>
<evidence type="ECO:0000259" key="6">
    <source>
        <dbReference type="PROSITE" id="PS51037"/>
    </source>
</evidence>
<dbReference type="Gene3D" id="2.60.40.1970">
    <property type="entry name" value="YEATS domain"/>
    <property type="match status" value="1"/>
</dbReference>
<feature type="compositionally biased region" description="Low complexity" evidence="5">
    <location>
        <begin position="298"/>
        <end position="350"/>
    </location>
</feature>
<dbReference type="AlphaFoldDB" id="A0A0V0Q8C7"/>
<evidence type="ECO:0000313" key="8">
    <source>
        <dbReference type="Proteomes" id="UP000054937"/>
    </source>
</evidence>
<gene>
    <name evidence="7" type="ORF">PPERSA_03323</name>
</gene>
<evidence type="ECO:0000313" key="7">
    <source>
        <dbReference type="EMBL" id="KRW98492.1"/>
    </source>
</evidence>
<accession>A0A0V0Q8C7</accession>
<feature type="region of interest" description="Disordered" evidence="5">
    <location>
        <begin position="298"/>
        <end position="412"/>
    </location>
</feature>
<feature type="compositionally biased region" description="Basic and acidic residues" evidence="5">
    <location>
        <begin position="1"/>
        <end position="27"/>
    </location>
</feature>
<feature type="region of interest" description="Disordered" evidence="5">
    <location>
        <begin position="1"/>
        <end position="40"/>
    </location>
</feature>
<dbReference type="PROSITE" id="PS51037">
    <property type="entry name" value="YEATS"/>
    <property type="match status" value="1"/>
</dbReference>
<feature type="domain" description="YEATS" evidence="6">
    <location>
        <begin position="63"/>
        <end position="207"/>
    </location>
</feature>